<accession>A0ABR3W4X3</accession>
<dbReference type="EMBL" id="JAWRVE010000151">
    <property type="protein sequence ID" value="KAL1853233.1"/>
    <property type="molecule type" value="Genomic_DNA"/>
</dbReference>
<evidence type="ECO:0000313" key="3">
    <source>
        <dbReference type="Proteomes" id="UP001583177"/>
    </source>
</evidence>
<keyword evidence="3" id="KW-1185">Reference proteome</keyword>
<evidence type="ECO:0000313" key="2">
    <source>
        <dbReference type="EMBL" id="KAL1853233.1"/>
    </source>
</evidence>
<name>A0ABR3W4X3_9PEZI</name>
<feature type="compositionally biased region" description="Acidic residues" evidence="1">
    <location>
        <begin position="204"/>
        <end position="237"/>
    </location>
</feature>
<protein>
    <submittedName>
        <fullName evidence="2">Uncharacterized protein</fullName>
    </submittedName>
</protein>
<sequence>MAPLTIAERAAAGQIQSVQGLTKDEQKELIIWAKQQGMSYKAIKARWGFTDKEDNLRQIYLHRPNHNPPRVPVFTATDDNLLHQAVKLYATGPLDQERSLDGIWNAVKAYIQKNGGTTTAHVATLKARWLASQDGPLPPGPWQPRGRRNPPVLRLRDPSGAAPGPQITGQAPLARTFPVLRLRDTPQGNTTLPSWNDSEYPQLSEEEMKEVLGDEEAEDLDQEKEADDEGSSGDTTEDPPRPGLRPRKG</sequence>
<organism evidence="2 3">
    <name type="scientific">Diaporthe australafricana</name>
    <dbReference type="NCBI Taxonomy" id="127596"/>
    <lineage>
        <taxon>Eukaryota</taxon>
        <taxon>Fungi</taxon>
        <taxon>Dikarya</taxon>
        <taxon>Ascomycota</taxon>
        <taxon>Pezizomycotina</taxon>
        <taxon>Sordariomycetes</taxon>
        <taxon>Sordariomycetidae</taxon>
        <taxon>Diaporthales</taxon>
        <taxon>Diaporthaceae</taxon>
        <taxon>Diaporthe</taxon>
    </lineage>
</organism>
<proteinExistence type="predicted"/>
<comment type="caution">
    <text evidence="2">The sequence shown here is derived from an EMBL/GenBank/DDBJ whole genome shotgun (WGS) entry which is preliminary data.</text>
</comment>
<gene>
    <name evidence="2" type="ORF">Daus18300_011881</name>
</gene>
<reference evidence="2 3" key="1">
    <citation type="journal article" date="2024" name="IMA Fungus">
        <title>IMA Genome - F19 : A genome assembly and annotation guide to empower mycologists, including annotated draft genome sequences of Ceratocystis pirilliformis, Diaporthe australafricana, Fusarium ophioides, Paecilomyces lecythidis, and Sporothrix stenoceras.</title>
        <authorList>
            <person name="Aylward J."/>
            <person name="Wilson A.M."/>
            <person name="Visagie C.M."/>
            <person name="Spraker J."/>
            <person name="Barnes I."/>
            <person name="Buitendag C."/>
            <person name="Ceriani C."/>
            <person name="Del Mar Angel L."/>
            <person name="du Plessis D."/>
            <person name="Fuchs T."/>
            <person name="Gasser K."/>
            <person name="Kramer D."/>
            <person name="Li W."/>
            <person name="Munsamy K."/>
            <person name="Piso A."/>
            <person name="Price J.L."/>
            <person name="Sonnekus B."/>
            <person name="Thomas C."/>
            <person name="van der Nest A."/>
            <person name="van Dijk A."/>
            <person name="van Heerden A."/>
            <person name="van Vuuren N."/>
            <person name="Yilmaz N."/>
            <person name="Duong T.A."/>
            <person name="van der Merwe N.A."/>
            <person name="Wingfield M.J."/>
            <person name="Wingfield B.D."/>
        </authorList>
    </citation>
    <scope>NUCLEOTIDE SEQUENCE [LARGE SCALE GENOMIC DNA]</scope>
    <source>
        <strain evidence="2 3">CMW 18300</strain>
    </source>
</reference>
<evidence type="ECO:0000256" key="1">
    <source>
        <dbReference type="SAM" id="MobiDB-lite"/>
    </source>
</evidence>
<dbReference type="Proteomes" id="UP001583177">
    <property type="component" value="Unassembled WGS sequence"/>
</dbReference>
<feature type="region of interest" description="Disordered" evidence="1">
    <location>
        <begin position="132"/>
        <end position="249"/>
    </location>
</feature>
<feature type="compositionally biased region" description="Polar residues" evidence="1">
    <location>
        <begin position="186"/>
        <end position="201"/>
    </location>
</feature>